<feature type="non-terminal residue" evidence="6">
    <location>
        <position position="1"/>
    </location>
</feature>
<evidence type="ECO:0000256" key="1">
    <source>
        <dbReference type="ARBA" id="ARBA00022741"/>
    </source>
</evidence>
<dbReference type="GO" id="GO:0016787">
    <property type="term" value="F:hydrolase activity"/>
    <property type="evidence" value="ECO:0007669"/>
    <property type="project" value="UniProtKB-KW"/>
</dbReference>
<gene>
    <name evidence="6" type="ORF">DC041_0002503</name>
</gene>
<evidence type="ECO:0000313" key="7">
    <source>
        <dbReference type="Proteomes" id="UP000290809"/>
    </source>
</evidence>
<comment type="caution">
    <text evidence="6">The sequence shown here is derived from an EMBL/GenBank/DDBJ whole genome shotgun (WGS) entry which is preliminary data.</text>
</comment>
<dbReference type="GO" id="GO:0005524">
    <property type="term" value="F:ATP binding"/>
    <property type="evidence" value="ECO:0007669"/>
    <property type="project" value="UniProtKB-KW"/>
</dbReference>
<dbReference type="EMBL" id="QMKO01003574">
    <property type="protein sequence ID" value="RTG81136.1"/>
    <property type="molecule type" value="Genomic_DNA"/>
</dbReference>
<keyword evidence="4" id="KW-0067">ATP-binding</keyword>
<evidence type="ECO:0000259" key="5">
    <source>
        <dbReference type="PROSITE" id="PS51194"/>
    </source>
</evidence>
<dbReference type="GO" id="GO:0003724">
    <property type="term" value="F:RNA helicase activity"/>
    <property type="evidence" value="ECO:0007669"/>
    <property type="project" value="TreeGrafter"/>
</dbReference>
<name>A0A430Q0G3_SCHBO</name>
<dbReference type="InterPro" id="IPR050079">
    <property type="entry name" value="DEAD_box_RNA_helicase"/>
</dbReference>
<keyword evidence="2" id="KW-0378">Hydrolase</keyword>
<evidence type="ECO:0000256" key="4">
    <source>
        <dbReference type="ARBA" id="ARBA00022840"/>
    </source>
</evidence>
<dbReference type="PANTHER" id="PTHR47959">
    <property type="entry name" value="ATP-DEPENDENT RNA HELICASE RHLE-RELATED"/>
    <property type="match status" value="1"/>
</dbReference>
<dbReference type="Gene3D" id="3.40.50.300">
    <property type="entry name" value="P-loop containing nucleotide triphosphate hydrolases"/>
    <property type="match status" value="1"/>
</dbReference>
<proteinExistence type="predicted"/>
<evidence type="ECO:0000256" key="2">
    <source>
        <dbReference type="ARBA" id="ARBA00022801"/>
    </source>
</evidence>
<evidence type="ECO:0000313" key="6">
    <source>
        <dbReference type="EMBL" id="RTG81136.1"/>
    </source>
</evidence>
<reference evidence="6 7" key="1">
    <citation type="journal article" date="2019" name="PLoS Pathog.">
        <title>Genome sequence of the bovine parasite Schistosoma bovis Tanzania.</title>
        <authorList>
            <person name="Oey H."/>
            <person name="Zakrzewski M."/>
            <person name="Gobert G."/>
            <person name="Gravermann K."/>
            <person name="Stoye J."/>
            <person name="Jones M."/>
            <person name="Mcmanus D."/>
            <person name="Krause L."/>
        </authorList>
    </citation>
    <scope>NUCLEOTIDE SEQUENCE [LARGE SCALE GENOMIC DNA]</scope>
    <source>
        <strain evidence="6 7">TAN1997</strain>
    </source>
</reference>
<dbReference type="Proteomes" id="UP000290809">
    <property type="component" value="Unassembled WGS sequence"/>
</dbReference>
<dbReference type="SMART" id="SM00490">
    <property type="entry name" value="HELICc"/>
    <property type="match status" value="1"/>
</dbReference>
<sequence>TVEFLIFTGFQHQSFVNPISVQMIFNPKFSFDTPDVTPVVDAQNLSSTHVSINRLVDTLIETYRKDICSDESVEVCSDAIPPGVLEDESSTTQFTDVVRDKSNRVRKKKDESEKFNFARAVTKYKQVSSFIELSLAKPLLKVKELAILSLRDPVQIFLNQATAVAQCLHQEFVRIRPHREDDRRAIVVALLMRHFRKRTIVFLPTKKDCHKMHIMLGLLGLSCTELHGNMTQAQRLEALKRFSYVGVSDECKNKSAIDQLSEMNEHDIRPVDILLATDLASRGLDIPNVQTVINYTLPQTMKQYVHRVGRTARIMNVGR</sequence>
<keyword evidence="1" id="KW-0547">Nucleotide-binding</keyword>
<dbReference type="Pfam" id="PF00271">
    <property type="entry name" value="Helicase_C"/>
    <property type="match status" value="1"/>
</dbReference>
<dbReference type="GO" id="GO:0005829">
    <property type="term" value="C:cytosol"/>
    <property type="evidence" value="ECO:0007669"/>
    <property type="project" value="TreeGrafter"/>
</dbReference>
<dbReference type="PROSITE" id="PS51194">
    <property type="entry name" value="HELICASE_CTER"/>
    <property type="match status" value="1"/>
</dbReference>
<dbReference type="InterPro" id="IPR001650">
    <property type="entry name" value="Helicase_C-like"/>
</dbReference>
<keyword evidence="7" id="KW-1185">Reference proteome</keyword>
<protein>
    <submittedName>
        <fullName evidence="6">ATP-dependent RNA helicase DDX27</fullName>
    </submittedName>
</protein>
<keyword evidence="3 6" id="KW-0347">Helicase</keyword>
<dbReference type="CDD" id="cd18787">
    <property type="entry name" value="SF2_C_DEAD"/>
    <property type="match status" value="1"/>
</dbReference>
<dbReference type="STRING" id="6184.A0A430Q0G3"/>
<dbReference type="InterPro" id="IPR027417">
    <property type="entry name" value="P-loop_NTPase"/>
</dbReference>
<evidence type="ECO:0000256" key="3">
    <source>
        <dbReference type="ARBA" id="ARBA00022806"/>
    </source>
</evidence>
<dbReference type="PANTHER" id="PTHR47959:SF1">
    <property type="entry name" value="ATP-DEPENDENT RNA HELICASE DBPA"/>
    <property type="match status" value="1"/>
</dbReference>
<feature type="domain" description="Helicase C-terminal" evidence="5">
    <location>
        <begin position="182"/>
        <end position="319"/>
    </location>
</feature>
<dbReference type="SUPFAM" id="SSF52540">
    <property type="entry name" value="P-loop containing nucleoside triphosphate hydrolases"/>
    <property type="match status" value="1"/>
</dbReference>
<organism evidence="6 7">
    <name type="scientific">Schistosoma bovis</name>
    <name type="common">Blood fluke</name>
    <dbReference type="NCBI Taxonomy" id="6184"/>
    <lineage>
        <taxon>Eukaryota</taxon>
        <taxon>Metazoa</taxon>
        <taxon>Spiralia</taxon>
        <taxon>Lophotrochozoa</taxon>
        <taxon>Platyhelminthes</taxon>
        <taxon>Trematoda</taxon>
        <taxon>Digenea</taxon>
        <taxon>Strigeidida</taxon>
        <taxon>Schistosomatoidea</taxon>
        <taxon>Schistosomatidae</taxon>
        <taxon>Schistosoma</taxon>
    </lineage>
</organism>
<accession>A0A430Q0G3</accession>
<dbReference type="AlphaFoldDB" id="A0A430Q0G3"/>